<reference evidence="8" key="3">
    <citation type="submission" date="2015-02" db="UniProtKB">
        <authorList>
            <consortium name="EnsemblProtists"/>
        </authorList>
    </citation>
    <scope>IDENTIFICATION</scope>
    <source>
        <strain evidence="8">DAOM BR144</strain>
    </source>
</reference>
<dbReference type="Gene3D" id="3.60.15.10">
    <property type="entry name" value="Ribonuclease Z/Hydroxyacylglutathione hydrolase-like"/>
    <property type="match status" value="1"/>
</dbReference>
<evidence type="ECO:0000259" key="7">
    <source>
        <dbReference type="Pfam" id="PF07522"/>
    </source>
</evidence>
<feature type="domain" description="DNA repair metallo-beta-lactamase" evidence="7">
    <location>
        <begin position="568"/>
        <end position="672"/>
    </location>
</feature>
<dbReference type="STRING" id="431595.K3W9S1"/>
<comment type="subcellular location">
    <subcellularLocation>
        <location evidence="1">Nucleus</location>
    </subcellularLocation>
</comment>
<dbReference type="PANTHER" id="PTHR23240">
    <property type="entry name" value="DNA CROSS-LINK REPAIR PROTEIN PSO2/SNM1-RELATED"/>
    <property type="match status" value="1"/>
</dbReference>
<dbReference type="VEuPathDB" id="FungiDB:PYU1_G001711"/>
<evidence type="ECO:0000256" key="4">
    <source>
        <dbReference type="ARBA" id="ARBA00023204"/>
    </source>
</evidence>
<dbReference type="EMBL" id="GL376634">
    <property type="status" value="NOT_ANNOTATED_CDS"/>
    <property type="molecule type" value="Genomic_DNA"/>
</dbReference>
<dbReference type="InParanoid" id="K3W9S1"/>
<reference evidence="9" key="2">
    <citation type="submission" date="2010-04" db="EMBL/GenBank/DDBJ databases">
        <authorList>
            <person name="Buell R."/>
            <person name="Hamilton J."/>
            <person name="Hostetler J."/>
        </authorList>
    </citation>
    <scope>NUCLEOTIDE SEQUENCE [LARGE SCALE GENOMIC DNA]</scope>
    <source>
        <strain evidence="9">DAOM:BR144</strain>
    </source>
</reference>
<keyword evidence="5" id="KW-0539">Nucleus</keyword>
<dbReference type="FunFam" id="3.40.50.12650:FF:000001">
    <property type="entry name" value="DNA cross-link repair 1A"/>
    <property type="match status" value="1"/>
</dbReference>
<dbReference type="Pfam" id="PF07522">
    <property type="entry name" value="DRMBL"/>
    <property type="match status" value="1"/>
</dbReference>
<protein>
    <recommendedName>
        <fullName evidence="7">DNA repair metallo-beta-lactamase domain-containing protein</fullName>
    </recommendedName>
</protein>
<evidence type="ECO:0000256" key="6">
    <source>
        <dbReference type="SAM" id="MobiDB-lite"/>
    </source>
</evidence>
<proteinExistence type="inferred from homology"/>
<dbReference type="eggNOG" id="KOG3961">
    <property type="taxonomic scope" value="Eukaryota"/>
</dbReference>
<dbReference type="Proteomes" id="UP000019132">
    <property type="component" value="Unassembled WGS sequence"/>
</dbReference>
<evidence type="ECO:0000313" key="9">
    <source>
        <dbReference type="Proteomes" id="UP000019132"/>
    </source>
</evidence>
<dbReference type="Gene3D" id="3.40.50.12650">
    <property type="match status" value="1"/>
</dbReference>
<name>K3W9S1_GLOUD</name>
<dbReference type="CDD" id="cd16273">
    <property type="entry name" value="SNM1A-1C-like_MBL-fold"/>
    <property type="match status" value="1"/>
</dbReference>
<keyword evidence="3" id="KW-0227">DNA damage</keyword>
<dbReference type="GO" id="GO:0006303">
    <property type="term" value="P:double-strand break repair via nonhomologous end joining"/>
    <property type="evidence" value="ECO:0007669"/>
    <property type="project" value="TreeGrafter"/>
</dbReference>
<dbReference type="InterPro" id="IPR036866">
    <property type="entry name" value="RibonucZ/Hydroxyglut_hydro"/>
</dbReference>
<keyword evidence="9" id="KW-1185">Reference proteome</keyword>
<evidence type="ECO:0000256" key="3">
    <source>
        <dbReference type="ARBA" id="ARBA00022763"/>
    </source>
</evidence>
<feature type="compositionally biased region" description="Low complexity" evidence="6">
    <location>
        <begin position="721"/>
        <end position="738"/>
    </location>
</feature>
<evidence type="ECO:0000256" key="2">
    <source>
        <dbReference type="ARBA" id="ARBA00010304"/>
    </source>
</evidence>
<dbReference type="GO" id="GO:0036297">
    <property type="term" value="P:interstrand cross-link repair"/>
    <property type="evidence" value="ECO:0007669"/>
    <property type="project" value="TreeGrafter"/>
</dbReference>
<dbReference type="eggNOG" id="KOG1361">
    <property type="taxonomic scope" value="Eukaryota"/>
</dbReference>
<reference evidence="9" key="1">
    <citation type="journal article" date="2010" name="Genome Biol.">
        <title>Genome sequence of the necrotrophic plant pathogen Pythium ultimum reveals original pathogenicity mechanisms and effector repertoire.</title>
        <authorList>
            <person name="Levesque C.A."/>
            <person name="Brouwer H."/>
            <person name="Cano L."/>
            <person name="Hamilton J.P."/>
            <person name="Holt C."/>
            <person name="Huitema E."/>
            <person name="Raffaele S."/>
            <person name="Robideau G.P."/>
            <person name="Thines M."/>
            <person name="Win J."/>
            <person name="Zerillo M.M."/>
            <person name="Beakes G.W."/>
            <person name="Boore J.L."/>
            <person name="Busam D."/>
            <person name="Dumas B."/>
            <person name="Ferriera S."/>
            <person name="Fuerstenberg S.I."/>
            <person name="Gachon C.M."/>
            <person name="Gaulin E."/>
            <person name="Govers F."/>
            <person name="Grenville-Briggs L."/>
            <person name="Horner N."/>
            <person name="Hostetler J."/>
            <person name="Jiang R.H."/>
            <person name="Johnson J."/>
            <person name="Krajaejun T."/>
            <person name="Lin H."/>
            <person name="Meijer H.J."/>
            <person name="Moore B."/>
            <person name="Morris P."/>
            <person name="Phuntmart V."/>
            <person name="Puiu D."/>
            <person name="Shetty J."/>
            <person name="Stajich J.E."/>
            <person name="Tripathy S."/>
            <person name="Wawra S."/>
            <person name="van West P."/>
            <person name="Whitty B.R."/>
            <person name="Coutinho P.M."/>
            <person name="Henrissat B."/>
            <person name="Martin F."/>
            <person name="Thomas P.D."/>
            <person name="Tyler B.M."/>
            <person name="De Vries R.P."/>
            <person name="Kamoun S."/>
            <person name="Yandell M."/>
            <person name="Tisserat N."/>
            <person name="Buell C.R."/>
        </authorList>
    </citation>
    <scope>NUCLEOTIDE SEQUENCE</scope>
    <source>
        <strain evidence="9">DAOM:BR144</strain>
    </source>
</reference>
<dbReference type="EnsemblProtists" id="PYU1_T001712">
    <property type="protein sequence ID" value="PYU1_T001712"/>
    <property type="gene ID" value="PYU1_G001711"/>
</dbReference>
<organism evidence="8 9">
    <name type="scientific">Globisporangium ultimum (strain ATCC 200006 / CBS 805.95 / DAOM BR144)</name>
    <name type="common">Pythium ultimum</name>
    <dbReference type="NCBI Taxonomy" id="431595"/>
    <lineage>
        <taxon>Eukaryota</taxon>
        <taxon>Sar</taxon>
        <taxon>Stramenopiles</taxon>
        <taxon>Oomycota</taxon>
        <taxon>Peronosporomycetes</taxon>
        <taxon>Pythiales</taxon>
        <taxon>Pythiaceae</taxon>
        <taxon>Globisporangium</taxon>
    </lineage>
</organism>
<evidence type="ECO:0000256" key="5">
    <source>
        <dbReference type="ARBA" id="ARBA00023242"/>
    </source>
</evidence>
<keyword evidence="4" id="KW-0234">DNA repair</keyword>
<dbReference type="Pfam" id="PF10274">
    <property type="entry name" value="ParcG"/>
    <property type="match status" value="1"/>
</dbReference>
<feature type="region of interest" description="Disordered" evidence="6">
    <location>
        <begin position="708"/>
        <end position="744"/>
    </location>
</feature>
<evidence type="ECO:0000256" key="1">
    <source>
        <dbReference type="ARBA" id="ARBA00004123"/>
    </source>
</evidence>
<comment type="similarity">
    <text evidence="2">Belongs to the DNA repair metallo-beta-lactamase (DRMBL) family.</text>
</comment>
<dbReference type="InterPro" id="IPR011084">
    <property type="entry name" value="DRMBL"/>
</dbReference>
<feature type="region of interest" description="Disordered" evidence="6">
    <location>
        <begin position="299"/>
        <end position="341"/>
    </location>
</feature>
<sequence>MRNNVASDDDDFDDLDELVTPTQIAATQPRVSTSAAAIDTAEHPSRAAKAAVDERVLCAVCSLNLTMWTIQDRAVHMNACIDAMTTTQSKYYCPTCTKELTDYNEQRRMAHVNMCLDRLQTRAAQQESMIAKADDGRVEAQPSTTIESVAVQDEPDPNAYNCMICGVNLTEKDLTARIRHVKQCGQRFGVRPSDVAALQREHEHGQLPPTNADQSISTESATTTSATAVIEVLDDDAQTDTSSLSTNAFAVMMRASSSASSSSVLSNAIGRVGQVVSNAFDVLMKSSKTQAVLSSASVTTSGSSFRSNPQPFSKKRRLGGGTSSSGMQWSSSSSSSTSRRFSCPDFKRIKGTHPSFIVDGFKYASKALSSVYFLTHFHSDHYIGLEKKITAALVVQELRIDSKWVHPVPMNTPVMIHDVQVTFMDANHCPGAAIILFHLKNGQAYLHTGDFRYDKKMLSYAPLQKYVLPPGAPPSTTATTRLDGVYLDTTYANPKYTFPTQQAAVDHTLELLATKHAVSDNKILFLFGSYSIGKERLFMEVAAKYARKVCVSKAKLKFISTFGWPEDQMKLLTVEPSATNLHVVPMGDLSMEHLTALLQKHRLRFREIVAFRPTGWTFSKSNAGASISTCRTDASGAIRIYGIPYSEHSSFAELTEFVQAMNPHVIIPTVNCYTKQQAKKQVNLLRQSAFHSISNLFQQQHAMSRSRNESQVLSLDNAKESSGSAPSTRPPSSSGRSTKQANKLSEFRQCLDRDELPLAIETRKHDDSRRVTWTAAQLEPLEFAHLLLICVSGLQDALEPYPTFAFDAAMALLESSGKADDPRVLQALPQVMNQVKSALGTREKVVVHRVLLLLQQLAVCDGVGDALTEYYRSILPLCNILQDKHLGTGDDATKALVAETLETMEAYGKDDAHLLIQQYVPSFQSCAG</sequence>
<dbReference type="SUPFAM" id="SSF56281">
    <property type="entry name" value="Metallo-hydrolase/oxidoreductase"/>
    <property type="match status" value="1"/>
</dbReference>
<dbReference type="GO" id="GO:0003684">
    <property type="term" value="F:damaged DNA binding"/>
    <property type="evidence" value="ECO:0007669"/>
    <property type="project" value="TreeGrafter"/>
</dbReference>
<accession>K3W9S1</accession>
<evidence type="ECO:0000313" key="8">
    <source>
        <dbReference type="EnsemblProtists" id="PYU1_T001712"/>
    </source>
</evidence>
<dbReference type="GO" id="GO:0005634">
    <property type="term" value="C:nucleus"/>
    <property type="evidence" value="ECO:0007669"/>
    <property type="project" value="UniProtKB-SubCell"/>
</dbReference>
<feature type="region of interest" description="Disordered" evidence="6">
    <location>
        <begin position="23"/>
        <end position="44"/>
    </location>
</feature>
<dbReference type="AlphaFoldDB" id="K3W9S1"/>
<feature type="compositionally biased region" description="Polar residues" evidence="6">
    <location>
        <begin position="23"/>
        <end position="35"/>
    </location>
</feature>
<dbReference type="GO" id="GO:0035312">
    <property type="term" value="F:5'-3' DNA exonuclease activity"/>
    <property type="evidence" value="ECO:0007669"/>
    <property type="project" value="TreeGrafter"/>
</dbReference>
<dbReference type="HOGENOM" id="CLU_013101_0_0_1"/>
<dbReference type="PANTHER" id="PTHR23240:SF6">
    <property type="entry name" value="DNA CROSS-LINK REPAIR 1A PROTEIN"/>
    <property type="match status" value="1"/>
</dbReference>
<dbReference type="InterPro" id="IPR019399">
    <property type="entry name" value="Parkin_co-regulated_protein"/>
</dbReference>
<feature type="compositionally biased region" description="Low complexity" evidence="6">
    <location>
        <begin position="324"/>
        <end position="338"/>
    </location>
</feature>